<feature type="transmembrane region" description="Helical" evidence="1">
    <location>
        <begin position="21"/>
        <end position="43"/>
    </location>
</feature>
<keyword evidence="1" id="KW-0812">Transmembrane</keyword>
<dbReference type="EMBL" id="BARW01015915">
    <property type="protein sequence ID" value="GAJ00326.1"/>
    <property type="molecule type" value="Genomic_DNA"/>
</dbReference>
<sequence>MSAIVGALRGQWFPEVWEVPVGVALGVVITGLVGDTIAGFISGIVPGEWLNPTSEIIIGFLLFIIGGAVG</sequence>
<comment type="caution">
    <text evidence="2">The sequence shown here is derived from an EMBL/GenBank/DDBJ whole genome shotgun (WGS) entry which is preliminary data.</text>
</comment>
<feature type="transmembrane region" description="Helical" evidence="1">
    <location>
        <begin position="49"/>
        <end position="69"/>
    </location>
</feature>
<proteinExistence type="predicted"/>
<reference evidence="2" key="1">
    <citation type="journal article" date="2014" name="Front. Microbiol.">
        <title>High frequency of phylogenetically diverse reductive dehalogenase-homologous genes in deep subseafloor sedimentary metagenomes.</title>
        <authorList>
            <person name="Kawai M."/>
            <person name="Futagami T."/>
            <person name="Toyoda A."/>
            <person name="Takaki Y."/>
            <person name="Nishi S."/>
            <person name="Hori S."/>
            <person name="Arai W."/>
            <person name="Tsubouchi T."/>
            <person name="Morono Y."/>
            <person name="Uchiyama I."/>
            <person name="Ito T."/>
            <person name="Fujiyama A."/>
            <person name="Inagaki F."/>
            <person name="Takami H."/>
        </authorList>
    </citation>
    <scope>NUCLEOTIDE SEQUENCE</scope>
    <source>
        <strain evidence="2">Expedition CK06-06</strain>
    </source>
</reference>
<protein>
    <submittedName>
        <fullName evidence="2">Uncharacterized protein</fullName>
    </submittedName>
</protein>
<evidence type="ECO:0000256" key="1">
    <source>
        <dbReference type="SAM" id="Phobius"/>
    </source>
</evidence>
<evidence type="ECO:0000313" key="2">
    <source>
        <dbReference type="EMBL" id="GAJ00326.1"/>
    </source>
</evidence>
<accession>X1UK94</accession>
<dbReference type="AlphaFoldDB" id="X1UK94"/>
<gene>
    <name evidence="2" type="ORF">S12H4_27827</name>
</gene>
<name>X1UK94_9ZZZZ</name>
<feature type="non-terminal residue" evidence="2">
    <location>
        <position position="70"/>
    </location>
</feature>
<organism evidence="2">
    <name type="scientific">marine sediment metagenome</name>
    <dbReference type="NCBI Taxonomy" id="412755"/>
    <lineage>
        <taxon>unclassified sequences</taxon>
        <taxon>metagenomes</taxon>
        <taxon>ecological metagenomes</taxon>
    </lineage>
</organism>
<keyword evidence="1" id="KW-0472">Membrane</keyword>
<keyword evidence="1" id="KW-1133">Transmembrane helix</keyword>